<organism evidence="11 12">
    <name type="scientific">Lecanosticta acicola</name>
    <dbReference type="NCBI Taxonomy" id="111012"/>
    <lineage>
        <taxon>Eukaryota</taxon>
        <taxon>Fungi</taxon>
        <taxon>Dikarya</taxon>
        <taxon>Ascomycota</taxon>
        <taxon>Pezizomycotina</taxon>
        <taxon>Dothideomycetes</taxon>
        <taxon>Dothideomycetidae</taxon>
        <taxon>Mycosphaerellales</taxon>
        <taxon>Mycosphaerellaceae</taxon>
        <taxon>Lecanosticta</taxon>
    </lineage>
</organism>
<dbReference type="PANTHER" id="PTHR12272">
    <property type="entry name" value="DEADENYLATION COMPLEX SUBUNIT PAN3"/>
    <property type="match status" value="1"/>
</dbReference>
<evidence type="ECO:0000256" key="9">
    <source>
        <dbReference type="SAM" id="MobiDB-lite"/>
    </source>
</evidence>
<dbReference type="GO" id="GO:0031251">
    <property type="term" value="C:PAN complex"/>
    <property type="evidence" value="ECO:0007669"/>
    <property type="project" value="UniProtKB-UniRule"/>
</dbReference>
<name>A0AAI8Z0L2_9PEZI</name>
<keyword evidence="12" id="KW-1185">Reference proteome</keyword>
<evidence type="ECO:0000256" key="6">
    <source>
        <dbReference type="ARBA" id="ARBA00022840"/>
    </source>
</evidence>
<dbReference type="GO" id="GO:0008143">
    <property type="term" value="F:poly(A) binding"/>
    <property type="evidence" value="ECO:0007669"/>
    <property type="project" value="TreeGrafter"/>
</dbReference>
<sequence>MPPKRRKFISLSEHEALTEPPSADRDQPRAVSNPLLFKNAYPVEVRPRRNASDELRRLQTERLPSGPRLKAAELQALHETLDTRRPAQNPPHIDEPQDPPDFDASPSTNRALAAHGVESAIPEKTTNEQALVVPRISVVPAEDLPTNVQPPNSNIERAVTLTSPVHSFFQGNLTAEPQSQLSILLSGDKEDNPLTHATDSPLLDPKEVAYKDGGTTQKPITDRSKSLPHSRDHHPQGSDDMANASFRMSGDGRRSNRYENRPPASSILCRNGPQCRKYQEGTCNYNHDFGNSMALNGANNISKKSLNVDSPAFTPKIGHAQLAKVGISPKAAAAAAFTPRGSGSVTPATNTHSKDPSADFSPSPAFQPTQQAFQEFFPSQPYLGSQQTVEPHANLQAQLHAFDPYAQQGIAGLDPSQTAINPYAQQAGHAAGQPFFQDSSAFRPQPNYHLYASIGPRRDNLMPNQRSTTDFFMPDDLREDLQRKAEATLQTFANSTLPRQLEHFHSLVALDTNSSRGPATFGYPSWIYKATSARDGHTYALRRIEGFRLNSEAAIRTVATWKRITNASLVQIHDAFTTRVFDDSSLVVVTAYHPCSQTLAEKHFGKFGSRQGVQITPEVELWGYVVQLASALKTIHDQGLAAQTVVASKVLVTSKNRVRLNGCAVLDVLLYEQRKPVEDLQRADMVNLGRLVMSIAARNPNASQNAIKSLELISRTYSERLRSLIAWLLAPPSLSPDTPQQQEAPASQYNINTLLSSISDKVLSVFDGTLHRDDEMTSTLMGELENGRLVRLMAKLNVILERPDQASTLTAGTNPALVNNSSSAWSEIGDRFYLKLFRDYVFHQVDAEGRPVIDLGHIITCLNKLDAGIDENIQLITRDEQNMMIVSYKEVKRCFETVWSEIYKASSPARR</sequence>
<feature type="region of interest" description="Knob domain" evidence="8">
    <location>
        <begin position="799"/>
        <end position="911"/>
    </location>
</feature>
<feature type="binding site" evidence="8">
    <location>
        <position position="542"/>
    </location>
    <ligand>
        <name>ATP</name>
        <dbReference type="ChEBI" id="CHEBI:30616"/>
    </ligand>
</feature>
<feature type="compositionally biased region" description="Polar residues" evidence="9">
    <location>
        <begin position="341"/>
        <end position="351"/>
    </location>
</feature>
<keyword evidence="7 8" id="KW-0175">Coiled coil</keyword>
<reference evidence="11" key="1">
    <citation type="submission" date="2023-11" db="EMBL/GenBank/DDBJ databases">
        <authorList>
            <person name="Alioto T."/>
            <person name="Alioto T."/>
            <person name="Gomez Garrido J."/>
        </authorList>
    </citation>
    <scope>NUCLEOTIDE SEQUENCE</scope>
</reference>
<feature type="compositionally biased region" description="Basic and acidic residues" evidence="9">
    <location>
        <begin position="12"/>
        <end position="28"/>
    </location>
</feature>
<feature type="compositionally biased region" description="Basic and acidic residues" evidence="9">
    <location>
        <begin position="48"/>
        <end position="60"/>
    </location>
</feature>
<dbReference type="SUPFAM" id="SSF56112">
    <property type="entry name" value="Protein kinase-like (PK-like)"/>
    <property type="match status" value="1"/>
</dbReference>
<keyword evidence="2 8" id="KW-0963">Cytoplasm</keyword>
<feature type="compositionally biased region" description="Basic and acidic residues" evidence="9">
    <location>
        <begin position="220"/>
        <end position="237"/>
    </location>
</feature>
<comment type="caution">
    <text evidence="8">Lacks conserved residue(s) required for the propagation of feature annotation.</text>
</comment>
<keyword evidence="3 8" id="KW-0507">mRNA processing</keyword>
<gene>
    <name evidence="8" type="primary">PAN3</name>
    <name evidence="11" type="ORF">LECACI_7A005401</name>
</gene>
<dbReference type="Gene3D" id="1.10.287.3700">
    <property type="match status" value="1"/>
</dbReference>
<dbReference type="GO" id="GO:0008270">
    <property type="term" value="F:zinc ion binding"/>
    <property type="evidence" value="ECO:0007669"/>
    <property type="project" value="UniProtKB-KW"/>
</dbReference>
<dbReference type="EMBL" id="CAVMBE010000034">
    <property type="protein sequence ID" value="CAK4030109.1"/>
    <property type="molecule type" value="Genomic_DNA"/>
</dbReference>
<evidence type="ECO:0000256" key="8">
    <source>
        <dbReference type="HAMAP-Rule" id="MF_03181"/>
    </source>
</evidence>
<feature type="region of interest" description="Disordered" evidence="9">
    <location>
        <begin position="82"/>
        <end position="108"/>
    </location>
</feature>
<dbReference type="Gene3D" id="1.20.5.5160">
    <property type="match status" value="1"/>
</dbReference>
<keyword evidence="6 8" id="KW-0067">ATP-binding</keyword>
<evidence type="ECO:0000313" key="12">
    <source>
        <dbReference type="Proteomes" id="UP001296104"/>
    </source>
</evidence>
<feature type="region of interest" description="Disordered" evidence="9">
    <location>
        <begin position="1"/>
        <end position="35"/>
    </location>
</feature>
<protein>
    <recommendedName>
        <fullName evidence="8">PAN2-PAN3 deadenylation complex subunit PAN3</fullName>
    </recommendedName>
    <alternativeName>
        <fullName evidence="8">PAB1P-dependent poly(A)-specific ribonuclease</fullName>
    </alternativeName>
    <alternativeName>
        <fullName evidence="8">Poly(A)-nuclease deadenylation complex subunit 3</fullName>
        <shortName evidence="8">PAN deadenylation complex subunit 3</shortName>
    </alternativeName>
</protein>
<comment type="subcellular location">
    <subcellularLocation>
        <location evidence="1 8">Cytoplasm</location>
    </subcellularLocation>
</comment>
<dbReference type="GO" id="GO:0005524">
    <property type="term" value="F:ATP binding"/>
    <property type="evidence" value="ECO:0007669"/>
    <property type="project" value="UniProtKB-UniRule"/>
</dbReference>
<dbReference type="PANTHER" id="PTHR12272:SF11">
    <property type="entry name" value="PAN2-PAN3 DEADENYLATION COMPLEX SUBUNIT PAN3"/>
    <property type="match status" value="1"/>
</dbReference>
<dbReference type="Pfam" id="PF18101">
    <property type="entry name" value="Pan3_CK"/>
    <property type="match status" value="1"/>
</dbReference>
<feature type="region of interest" description="Disordered" evidence="9">
    <location>
        <begin position="48"/>
        <end position="69"/>
    </location>
</feature>
<dbReference type="InterPro" id="IPR041332">
    <property type="entry name" value="Pan3_CK"/>
</dbReference>
<evidence type="ECO:0000259" key="10">
    <source>
        <dbReference type="Pfam" id="PF18101"/>
    </source>
</evidence>
<dbReference type="Proteomes" id="UP001296104">
    <property type="component" value="Unassembled WGS sequence"/>
</dbReference>
<dbReference type="InterPro" id="IPR011009">
    <property type="entry name" value="Kinase-like_dom_sf"/>
</dbReference>
<dbReference type="HAMAP" id="MF_03181">
    <property type="entry name" value="PAN3"/>
    <property type="match status" value="1"/>
</dbReference>
<evidence type="ECO:0000256" key="2">
    <source>
        <dbReference type="ARBA" id="ARBA00022490"/>
    </source>
</evidence>
<evidence type="ECO:0000256" key="4">
    <source>
        <dbReference type="ARBA" id="ARBA00022741"/>
    </source>
</evidence>
<feature type="coiled-coil region" evidence="8">
    <location>
        <begin position="760"/>
        <end position="798"/>
    </location>
</feature>
<feature type="region of interest" description="Disordered" evidence="9">
    <location>
        <begin position="188"/>
        <end position="271"/>
    </location>
</feature>
<comment type="function">
    <text evidence="8">Regulatory subunit of the poly(A)-nuclease (PAN) deadenylation complex, one of two cytoplasmic mRNA deadenylases involved in mRNA turnover. PAN specifically shortens poly(A) tails of RNA and the activity is stimulated by poly(A)-binding protein PAB1. PAN deadenylation is followed by rapid degradation of the shortened mRNA tails by the CCR4-NOT complex. Deadenylated mRNAs are then degraded by two alternative mechanisms, namely exosome-mediated 3'-5' exonucleolytic degradation, or deadenlyation-dependent mRNA decaping and subsequent 5'-3' exonucleolytic degradation by XRN1. May also be involved in post-transcriptional maturation of mRNA poly(A) tails. PAN3 acts as a positive regulator for PAN activity, recruiting the catalytic subunit PAN2 to mRNA via its interaction with RNA and with PAB1.</text>
</comment>
<comment type="domain">
    <text evidence="8">The N-terminal zinc finger binds to poly(A) RNA.</text>
</comment>
<keyword evidence="4 8" id="KW-0547">Nucleotide-binding</keyword>
<dbReference type="Gene3D" id="1.10.510.10">
    <property type="entry name" value="Transferase(Phosphotransferase) domain 1"/>
    <property type="match status" value="1"/>
</dbReference>
<comment type="domain">
    <text evidence="8">The pseudokinase domain, the coiled-coil (CC), and C-terminal knob domain (CK) form a structural unit (PKC) that forms an extensive high-affinity interaction surface for PAN2.</text>
</comment>
<evidence type="ECO:0000256" key="1">
    <source>
        <dbReference type="ARBA" id="ARBA00004496"/>
    </source>
</evidence>
<accession>A0AAI8Z0L2</accession>
<dbReference type="GO" id="GO:0000289">
    <property type="term" value="P:nuclear-transcribed mRNA poly(A) tail shortening"/>
    <property type="evidence" value="ECO:0007669"/>
    <property type="project" value="UniProtKB-UniRule"/>
</dbReference>
<comment type="subunit">
    <text evidence="8">Homodimer. Forms a heterotrimer with a catalytic subunit PAN2 to form the poly(A)-nuclease (PAN) deadenylation complex. Interacts (via PAM-2 motif) with poly(A)-binding protein PAB1 (via PABC domain), conferring substrate specificity of the enzyme complex.</text>
</comment>
<evidence type="ECO:0000256" key="7">
    <source>
        <dbReference type="ARBA" id="ARBA00023054"/>
    </source>
</evidence>
<evidence type="ECO:0000256" key="5">
    <source>
        <dbReference type="ARBA" id="ARBA00022771"/>
    </source>
</evidence>
<comment type="similarity">
    <text evidence="8">Belongs to the protein kinase superfamily. PAN3 family.</text>
</comment>
<dbReference type="GO" id="GO:0000932">
    <property type="term" value="C:P-body"/>
    <property type="evidence" value="ECO:0007669"/>
    <property type="project" value="TreeGrafter"/>
</dbReference>
<feature type="region of interest" description="Disordered" evidence="9">
    <location>
        <begin position="338"/>
        <end position="366"/>
    </location>
</feature>
<dbReference type="InterPro" id="IPR030844">
    <property type="entry name" value="PAN3"/>
</dbReference>
<keyword evidence="5" id="KW-0479">Metal-binding</keyword>
<comment type="caution">
    <text evidence="11">The sequence shown here is derived from an EMBL/GenBank/DDBJ whole genome shotgun (WGS) entry which is preliminary data.</text>
</comment>
<evidence type="ECO:0000313" key="11">
    <source>
        <dbReference type="EMBL" id="CAK4030109.1"/>
    </source>
</evidence>
<proteinExistence type="inferred from homology"/>
<keyword evidence="5" id="KW-0863">Zinc-finger</keyword>
<feature type="compositionally biased region" description="Basic and acidic residues" evidence="9">
    <location>
        <begin position="250"/>
        <end position="260"/>
    </location>
</feature>
<feature type="binding site" evidence="8">
    <location>
        <begin position="648"/>
        <end position="649"/>
    </location>
    <ligand>
        <name>ATP</name>
        <dbReference type="ChEBI" id="CHEBI:30616"/>
    </ligand>
</feature>
<feature type="domain" description="Pan3 C-terminal knob" evidence="10">
    <location>
        <begin position="751"/>
        <end position="902"/>
    </location>
</feature>
<comment type="domain">
    <text evidence="8">Contains a pseudokinase domain. The protein kinase domain is predicted to be catalytically inactive because some of the residues important for catalytic activity are substituted and it lacks the equivalent of the binding site for a peptide substrate. However, it has retained an ATP-binding site and ATP-binding is required for mRNA degradation, stimulating the activity of the PAN2 nuclease in vitro. The nucleotide-binding site is juxtaposed to the RNase active site of PAN2 in the complex and may actually bind nucleosides of a poly(A) RNA rather than ATP, feeding the poly(A)-tail to the active site of the deadenylase and thus increasing the efficiency with which this distributive enzyme degrades oligo(A) RNAs.</text>
</comment>
<dbReference type="AlphaFoldDB" id="A0AAI8Z0L2"/>
<keyword evidence="5" id="KW-0862">Zinc</keyword>
<dbReference type="FunFam" id="1.10.287.3700:FF:000001">
    <property type="entry name" value="PAN2-PAN3 deadenylation complex subunit PAN3"/>
    <property type="match status" value="1"/>
</dbReference>
<evidence type="ECO:0000256" key="3">
    <source>
        <dbReference type="ARBA" id="ARBA00022664"/>
    </source>
</evidence>
<dbReference type="GO" id="GO:0006397">
    <property type="term" value="P:mRNA processing"/>
    <property type="evidence" value="ECO:0007669"/>
    <property type="project" value="UniProtKB-KW"/>
</dbReference>